<dbReference type="SUPFAM" id="SSF88946">
    <property type="entry name" value="Sigma2 domain of RNA polymerase sigma factors"/>
    <property type="match status" value="1"/>
</dbReference>
<keyword evidence="5" id="KW-0804">Transcription</keyword>
<proteinExistence type="inferred from homology"/>
<dbReference type="InterPro" id="IPR036388">
    <property type="entry name" value="WH-like_DNA-bd_sf"/>
</dbReference>
<evidence type="ECO:0000256" key="5">
    <source>
        <dbReference type="ARBA" id="ARBA00023163"/>
    </source>
</evidence>
<dbReference type="InterPro" id="IPR013325">
    <property type="entry name" value="RNA_pol_sigma_r2"/>
</dbReference>
<dbReference type="Proteomes" id="UP000225548">
    <property type="component" value="Unassembled WGS sequence"/>
</dbReference>
<feature type="domain" description="RNA polymerase sigma factor 70 region 4 type 2" evidence="7">
    <location>
        <begin position="104"/>
        <end position="156"/>
    </location>
</feature>
<accession>A0A2A9E638</accession>
<protein>
    <submittedName>
        <fullName evidence="8">RNA polymerase sigma factor (Sigma-70 family)</fullName>
    </submittedName>
</protein>
<keyword evidence="2" id="KW-0805">Transcription regulation</keyword>
<evidence type="ECO:0000259" key="6">
    <source>
        <dbReference type="Pfam" id="PF04542"/>
    </source>
</evidence>
<dbReference type="RefSeq" id="WP_169925393.1">
    <property type="nucleotide sequence ID" value="NZ_PDJG01000001.1"/>
</dbReference>
<dbReference type="EMBL" id="PDJG01000001">
    <property type="protein sequence ID" value="PFG34303.1"/>
    <property type="molecule type" value="Genomic_DNA"/>
</dbReference>
<dbReference type="GO" id="GO:0016987">
    <property type="term" value="F:sigma factor activity"/>
    <property type="evidence" value="ECO:0007669"/>
    <property type="project" value="UniProtKB-KW"/>
</dbReference>
<dbReference type="AlphaFoldDB" id="A0A2A9E638"/>
<name>A0A2A9E638_9MICO</name>
<sequence length="169" mass="18365">MTTSPAPPPPLVFAEWYEAEFPRVSRALMLAAGDPLLGEEAASEAFARALASWRTVSRMTSPGGWVYSVALNELRRTWRRARLERRYVARLRLTDVPEPAVPDDALWRAVAALAPRARTAVALRYVADLPEAEVAAAMNIARGTVASTLSTARKQLAVALGPVLNGDSR</sequence>
<dbReference type="InterPro" id="IPR007627">
    <property type="entry name" value="RNA_pol_sigma70_r2"/>
</dbReference>
<dbReference type="CDD" id="cd06171">
    <property type="entry name" value="Sigma70_r4"/>
    <property type="match status" value="1"/>
</dbReference>
<evidence type="ECO:0000256" key="1">
    <source>
        <dbReference type="ARBA" id="ARBA00010641"/>
    </source>
</evidence>
<evidence type="ECO:0000259" key="7">
    <source>
        <dbReference type="Pfam" id="PF08281"/>
    </source>
</evidence>
<keyword evidence="4" id="KW-0238">DNA-binding</keyword>
<dbReference type="PANTHER" id="PTHR43133:SF8">
    <property type="entry name" value="RNA POLYMERASE SIGMA FACTOR HI_1459-RELATED"/>
    <property type="match status" value="1"/>
</dbReference>
<gene>
    <name evidence="8" type="ORF">ATL42_2209</name>
</gene>
<dbReference type="InterPro" id="IPR013249">
    <property type="entry name" value="RNA_pol_sigma70_r4_t2"/>
</dbReference>
<comment type="similarity">
    <text evidence="1">Belongs to the sigma-70 factor family. ECF subfamily.</text>
</comment>
<dbReference type="GO" id="GO:0006352">
    <property type="term" value="P:DNA-templated transcription initiation"/>
    <property type="evidence" value="ECO:0007669"/>
    <property type="project" value="InterPro"/>
</dbReference>
<reference evidence="8 9" key="1">
    <citation type="submission" date="2017-10" db="EMBL/GenBank/DDBJ databases">
        <title>Sequencing the genomes of 1000 actinobacteria strains.</title>
        <authorList>
            <person name="Klenk H.-P."/>
        </authorList>
    </citation>
    <scope>NUCLEOTIDE SEQUENCE [LARGE SCALE GENOMIC DNA]</scope>
    <source>
        <strain evidence="8 9">DSM 18966</strain>
    </source>
</reference>
<dbReference type="InterPro" id="IPR039425">
    <property type="entry name" value="RNA_pol_sigma-70-like"/>
</dbReference>
<evidence type="ECO:0000313" key="9">
    <source>
        <dbReference type="Proteomes" id="UP000225548"/>
    </source>
</evidence>
<dbReference type="Pfam" id="PF08281">
    <property type="entry name" value="Sigma70_r4_2"/>
    <property type="match status" value="1"/>
</dbReference>
<keyword evidence="9" id="KW-1185">Reference proteome</keyword>
<evidence type="ECO:0000256" key="4">
    <source>
        <dbReference type="ARBA" id="ARBA00023125"/>
    </source>
</evidence>
<dbReference type="InterPro" id="IPR013324">
    <property type="entry name" value="RNA_pol_sigma_r3/r4-like"/>
</dbReference>
<evidence type="ECO:0000256" key="3">
    <source>
        <dbReference type="ARBA" id="ARBA00023082"/>
    </source>
</evidence>
<feature type="domain" description="RNA polymerase sigma-70 region 2" evidence="6">
    <location>
        <begin position="17"/>
        <end position="82"/>
    </location>
</feature>
<dbReference type="Gene3D" id="1.10.1740.10">
    <property type="match status" value="1"/>
</dbReference>
<comment type="caution">
    <text evidence="8">The sequence shown here is derived from an EMBL/GenBank/DDBJ whole genome shotgun (WGS) entry which is preliminary data.</text>
</comment>
<keyword evidence="3" id="KW-0731">Sigma factor</keyword>
<evidence type="ECO:0000256" key="2">
    <source>
        <dbReference type="ARBA" id="ARBA00023015"/>
    </source>
</evidence>
<dbReference type="Gene3D" id="1.10.10.10">
    <property type="entry name" value="Winged helix-like DNA-binding domain superfamily/Winged helix DNA-binding domain"/>
    <property type="match status" value="1"/>
</dbReference>
<organism evidence="8 9">
    <name type="scientific">Sanguibacter antarcticus</name>
    <dbReference type="NCBI Taxonomy" id="372484"/>
    <lineage>
        <taxon>Bacteria</taxon>
        <taxon>Bacillati</taxon>
        <taxon>Actinomycetota</taxon>
        <taxon>Actinomycetes</taxon>
        <taxon>Micrococcales</taxon>
        <taxon>Sanguibacteraceae</taxon>
        <taxon>Sanguibacter</taxon>
    </lineage>
</organism>
<dbReference type="PANTHER" id="PTHR43133">
    <property type="entry name" value="RNA POLYMERASE ECF-TYPE SIGMA FACTO"/>
    <property type="match status" value="1"/>
</dbReference>
<dbReference type="InterPro" id="IPR014284">
    <property type="entry name" value="RNA_pol_sigma-70_dom"/>
</dbReference>
<dbReference type="NCBIfam" id="TIGR02937">
    <property type="entry name" value="sigma70-ECF"/>
    <property type="match status" value="1"/>
</dbReference>
<evidence type="ECO:0000313" key="8">
    <source>
        <dbReference type="EMBL" id="PFG34303.1"/>
    </source>
</evidence>
<dbReference type="SUPFAM" id="SSF88659">
    <property type="entry name" value="Sigma3 and sigma4 domains of RNA polymerase sigma factors"/>
    <property type="match status" value="1"/>
</dbReference>
<dbReference type="Pfam" id="PF04542">
    <property type="entry name" value="Sigma70_r2"/>
    <property type="match status" value="1"/>
</dbReference>
<dbReference type="GO" id="GO:0003677">
    <property type="term" value="F:DNA binding"/>
    <property type="evidence" value="ECO:0007669"/>
    <property type="project" value="UniProtKB-KW"/>
</dbReference>